<keyword evidence="8" id="KW-1185">Reference proteome</keyword>
<feature type="transmembrane region" description="Helical" evidence="6">
    <location>
        <begin position="147"/>
        <end position="172"/>
    </location>
</feature>
<keyword evidence="2" id="KW-1003">Cell membrane</keyword>
<comment type="caution">
    <text evidence="7">The sequence shown here is derived from an EMBL/GenBank/DDBJ whole genome shotgun (WGS) entry which is preliminary data.</text>
</comment>
<dbReference type="GO" id="GO:0005886">
    <property type="term" value="C:plasma membrane"/>
    <property type="evidence" value="ECO:0007669"/>
    <property type="project" value="UniProtKB-SubCell"/>
</dbReference>
<dbReference type="PANTHER" id="PTHR30086:SF20">
    <property type="entry name" value="ARGININE EXPORTER PROTEIN ARGO-RELATED"/>
    <property type="match status" value="1"/>
</dbReference>
<keyword evidence="5 6" id="KW-0472">Membrane</keyword>
<reference evidence="8" key="1">
    <citation type="journal article" date="2019" name="Int. J. Syst. Evol. Microbiol.">
        <title>The Global Catalogue of Microorganisms (GCM) 10K type strain sequencing project: providing services to taxonomists for standard genome sequencing and annotation.</title>
        <authorList>
            <consortium name="The Broad Institute Genomics Platform"/>
            <consortium name="The Broad Institute Genome Sequencing Center for Infectious Disease"/>
            <person name="Wu L."/>
            <person name="Ma J."/>
        </authorList>
    </citation>
    <scope>NUCLEOTIDE SEQUENCE [LARGE SCALE GENOMIC DNA]</scope>
    <source>
        <strain evidence="8">CGMCC 1.14993</strain>
    </source>
</reference>
<dbReference type="AlphaFoldDB" id="A0A8J3AP84"/>
<feature type="transmembrane region" description="Helical" evidence="6">
    <location>
        <begin position="184"/>
        <end position="204"/>
    </location>
</feature>
<feature type="transmembrane region" description="Helical" evidence="6">
    <location>
        <begin position="67"/>
        <end position="88"/>
    </location>
</feature>
<evidence type="ECO:0000256" key="6">
    <source>
        <dbReference type="SAM" id="Phobius"/>
    </source>
</evidence>
<dbReference type="PANTHER" id="PTHR30086">
    <property type="entry name" value="ARGININE EXPORTER PROTEIN ARGO"/>
    <property type="match status" value="1"/>
</dbReference>
<evidence type="ECO:0000256" key="1">
    <source>
        <dbReference type="ARBA" id="ARBA00004651"/>
    </source>
</evidence>
<feature type="transmembrane region" description="Helical" evidence="6">
    <location>
        <begin position="40"/>
        <end position="61"/>
    </location>
</feature>
<evidence type="ECO:0000256" key="2">
    <source>
        <dbReference type="ARBA" id="ARBA00022475"/>
    </source>
</evidence>
<evidence type="ECO:0000256" key="5">
    <source>
        <dbReference type="ARBA" id="ARBA00023136"/>
    </source>
</evidence>
<dbReference type="EMBL" id="BMHB01000002">
    <property type="protein sequence ID" value="GGI16299.1"/>
    <property type="molecule type" value="Genomic_DNA"/>
</dbReference>
<organism evidence="7 8">
    <name type="scientific">Gottfriedia solisilvae</name>
    <dbReference type="NCBI Taxonomy" id="1516104"/>
    <lineage>
        <taxon>Bacteria</taxon>
        <taxon>Bacillati</taxon>
        <taxon>Bacillota</taxon>
        <taxon>Bacilli</taxon>
        <taxon>Bacillales</taxon>
        <taxon>Bacillaceae</taxon>
        <taxon>Gottfriedia</taxon>
    </lineage>
</organism>
<protein>
    <submittedName>
        <fullName evidence="7">Lysine transporter LysE</fullName>
    </submittedName>
</protein>
<dbReference type="Proteomes" id="UP000626244">
    <property type="component" value="Unassembled WGS sequence"/>
</dbReference>
<name>A0A8J3AP84_9BACI</name>
<feature type="transmembrane region" description="Helical" evidence="6">
    <location>
        <begin position="6"/>
        <end position="28"/>
    </location>
</feature>
<feature type="transmembrane region" description="Helical" evidence="6">
    <location>
        <begin position="109"/>
        <end position="135"/>
    </location>
</feature>
<dbReference type="RefSeq" id="WP_088000897.1">
    <property type="nucleotide sequence ID" value="NZ_BMHB01000002.1"/>
</dbReference>
<proteinExistence type="predicted"/>
<evidence type="ECO:0000256" key="3">
    <source>
        <dbReference type="ARBA" id="ARBA00022692"/>
    </source>
</evidence>
<evidence type="ECO:0000313" key="7">
    <source>
        <dbReference type="EMBL" id="GGI16299.1"/>
    </source>
</evidence>
<comment type="subcellular location">
    <subcellularLocation>
        <location evidence="1">Cell membrane</location>
        <topology evidence="1">Multi-pass membrane protein</topology>
    </subcellularLocation>
</comment>
<dbReference type="GO" id="GO:0015171">
    <property type="term" value="F:amino acid transmembrane transporter activity"/>
    <property type="evidence" value="ECO:0007669"/>
    <property type="project" value="TreeGrafter"/>
</dbReference>
<evidence type="ECO:0000256" key="4">
    <source>
        <dbReference type="ARBA" id="ARBA00022989"/>
    </source>
</evidence>
<keyword evidence="4 6" id="KW-1133">Transmembrane helix</keyword>
<keyword evidence="3 6" id="KW-0812">Transmembrane</keyword>
<gene>
    <name evidence="7" type="ORF">GCM10007380_32270</name>
</gene>
<accession>A0A8J3AP84</accession>
<sequence length="205" mass="21882">MELAIFLKGLIIGLSIAAPVGPIGVLCIRRTLAHGRVVGLVSGLGAATADGIYGLIAGFGLTVITNFLIGQHFWIQLIGGIFLCYLGVKTLMSKASFTQTETQKKNMWNAFLSVLFLTLTNPMTILSFIAIFAGLGISNSNSNLLSAVVLVIGVFCGSTLWWVILSSGVGLFRKKITNKSLTVINRLSGFIILIFGGIALYELIK</sequence>
<dbReference type="InterPro" id="IPR001123">
    <property type="entry name" value="LeuE-type"/>
</dbReference>
<dbReference type="Pfam" id="PF01810">
    <property type="entry name" value="LysE"/>
    <property type="match status" value="1"/>
</dbReference>
<dbReference type="OrthoDB" id="7874789at2"/>
<evidence type="ECO:0000313" key="8">
    <source>
        <dbReference type="Proteomes" id="UP000626244"/>
    </source>
</evidence>